<name>A0A501X339_9GAMM</name>
<evidence type="ECO:0000313" key="4">
    <source>
        <dbReference type="EMBL" id="TPE54902.1"/>
    </source>
</evidence>
<comment type="similarity">
    <text evidence="1">Belongs to the short-chain dehydrogenases/reductases (SDR) family.</text>
</comment>
<dbReference type="EMBL" id="VFRR01000003">
    <property type="protein sequence ID" value="TPE54902.1"/>
    <property type="molecule type" value="Genomic_DNA"/>
</dbReference>
<sequence length="268" mass="28624">MKTTDDLFNLSGRTVLITGGAGHIARRAAAAFLERGADLILVDRHRDVLASAQDSLSALGHGGTITTMTADLEQPEDVAELIQRVHQGVTKLDALINAAAFVGTDKIEGWGVPFLEQSLNTWRRCLEVNLTAPFALIQGLYPLMEKAPSPAIVNISSIYGQVGPDMSLYEGTTMGNPAAYAASKAGLAQLTRWLCTTLPSHFRVNTVTPGGVERGQNPEFRTRYIANTASKRMATEEDLVGVLLLLVSDAGAYITGQDIAVDGGWTAK</sequence>
<dbReference type="PRINTS" id="PR00081">
    <property type="entry name" value="GDHRDH"/>
</dbReference>
<dbReference type="InterPro" id="IPR036291">
    <property type="entry name" value="NAD(P)-bd_dom_sf"/>
</dbReference>
<organism evidence="4 5">
    <name type="scientific">Maribrevibacterium harenarium</name>
    <dbReference type="NCBI Taxonomy" id="2589817"/>
    <lineage>
        <taxon>Bacteria</taxon>
        <taxon>Pseudomonadati</taxon>
        <taxon>Pseudomonadota</taxon>
        <taxon>Gammaproteobacteria</taxon>
        <taxon>Oceanospirillales</taxon>
        <taxon>Oceanospirillaceae</taxon>
        <taxon>Maribrevibacterium</taxon>
    </lineage>
</organism>
<evidence type="ECO:0000256" key="3">
    <source>
        <dbReference type="ARBA" id="ARBA00023002"/>
    </source>
</evidence>
<protein>
    <submittedName>
        <fullName evidence="4">SDR family oxidoreductase</fullName>
    </submittedName>
</protein>
<evidence type="ECO:0000313" key="5">
    <source>
        <dbReference type="Proteomes" id="UP000315901"/>
    </source>
</evidence>
<proteinExistence type="inferred from homology"/>
<keyword evidence="5" id="KW-1185">Reference proteome</keyword>
<dbReference type="PANTHER" id="PTHR43618:SF8">
    <property type="entry name" value="7ALPHA-HYDROXYSTEROID DEHYDROGENASE"/>
    <property type="match status" value="1"/>
</dbReference>
<dbReference type="Proteomes" id="UP000315901">
    <property type="component" value="Unassembled WGS sequence"/>
</dbReference>
<dbReference type="Gene3D" id="3.40.50.720">
    <property type="entry name" value="NAD(P)-binding Rossmann-like Domain"/>
    <property type="match status" value="1"/>
</dbReference>
<keyword evidence="2" id="KW-0521">NADP</keyword>
<dbReference type="InterPro" id="IPR002347">
    <property type="entry name" value="SDR_fam"/>
</dbReference>
<keyword evidence="3" id="KW-0560">Oxidoreductase</keyword>
<dbReference type="RefSeq" id="WP_140587070.1">
    <property type="nucleotide sequence ID" value="NZ_VFRR01000003.1"/>
</dbReference>
<dbReference type="OrthoDB" id="7301144at2"/>
<reference evidence="4 5" key="1">
    <citation type="submission" date="2019-06" db="EMBL/GenBank/DDBJ databases">
        <title>A novel bacterium of genus Marinomonas, isolated from coastal sand.</title>
        <authorList>
            <person name="Huang H."/>
            <person name="Mo K."/>
            <person name="Hu Y."/>
        </authorList>
    </citation>
    <scope>NUCLEOTIDE SEQUENCE [LARGE SCALE GENOMIC DNA]</scope>
    <source>
        <strain evidence="4 5">HB171799</strain>
    </source>
</reference>
<dbReference type="InterPro" id="IPR052178">
    <property type="entry name" value="Sec_Metab_Biosynth_SDR"/>
</dbReference>
<gene>
    <name evidence="4" type="ORF">FJM67_02270</name>
</gene>
<evidence type="ECO:0000256" key="2">
    <source>
        <dbReference type="ARBA" id="ARBA00022857"/>
    </source>
</evidence>
<accession>A0A501X339</accession>
<dbReference type="SUPFAM" id="SSF51735">
    <property type="entry name" value="NAD(P)-binding Rossmann-fold domains"/>
    <property type="match status" value="1"/>
</dbReference>
<dbReference type="PANTHER" id="PTHR43618">
    <property type="entry name" value="7-ALPHA-HYDROXYSTEROID DEHYDROGENASE"/>
    <property type="match status" value="1"/>
</dbReference>
<dbReference type="PRINTS" id="PR00080">
    <property type="entry name" value="SDRFAMILY"/>
</dbReference>
<comment type="caution">
    <text evidence="4">The sequence shown here is derived from an EMBL/GenBank/DDBJ whole genome shotgun (WGS) entry which is preliminary data.</text>
</comment>
<dbReference type="Pfam" id="PF13561">
    <property type="entry name" value="adh_short_C2"/>
    <property type="match status" value="1"/>
</dbReference>
<dbReference type="AlphaFoldDB" id="A0A501X339"/>
<evidence type="ECO:0000256" key="1">
    <source>
        <dbReference type="ARBA" id="ARBA00006484"/>
    </source>
</evidence>
<dbReference type="GO" id="GO:0016491">
    <property type="term" value="F:oxidoreductase activity"/>
    <property type="evidence" value="ECO:0007669"/>
    <property type="project" value="UniProtKB-KW"/>
</dbReference>